<dbReference type="RefSeq" id="XP_022391249.1">
    <property type="nucleotide sequence ID" value="XM_022531358.1"/>
</dbReference>
<keyword evidence="1" id="KW-0732">Signal</keyword>
<reference evidence="2 3" key="1">
    <citation type="journal article" date="2016" name="Genome Biol. Evol.">
        <title>Draft genome sequence of an aflatoxigenic Aspergillus species, A. bombycis.</title>
        <authorList>
            <person name="Moore G.G."/>
            <person name="Mack B.M."/>
            <person name="Beltz S.B."/>
            <person name="Gilbert M.K."/>
        </authorList>
    </citation>
    <scope>NUCLEOTIDE SEQUENCE [LARGE SCALE GENOMIC DNA]</scope>
    <source>
        <strain evidence="3">NRRL 26010</strain>
    </source>
</reference>
<dbReference type="OrthoDB" id="4405280at2759"/>
<evidence type="ECO:0000313" key="3">
    <source>
        <dbReference type="Proteomes" id="UP000179179"/>
    </source>
</evidence>
<proteinExistence type="predicted"/>
<name>A0A1F8A713_9EURO</name>
<dbReference type="GeneID" id="34447618"/>
<keyword evidence="3" id="KW-1185">Reference proteome</keyword>
<gene>
    <name evidence="2" type="ORF">ABOM_004228</name>
</gene>
<feature type="signal peptide" evidence="1">
    <location>
        <begin position="1"/>
        <end position="20"/>
    </location>
</feature>
<evidence type="ECO:0000313" key="2">
    <source>
        <dbReference type="EMBL" id="OGM47532.1"/>
    </source>
</evidence>
<dbReference type="Proteomes" id="UP000179179">
    <property type="component" value="Unassembled WGS sequence"/>
</dbReference>
<sequence>MVRLLAFTVLAAATVEVVSAAALSTPRSHAEVTIWRRDDGPLATMAATATETAVAADKTPTEIEDGENVLSDDTVTDEDDEVFTDVAAVALLAAWLIKTAAGDRRAWVGSAVLQAESTLLHASLTSSYVLPMKSAAQVSAAWAGA</sequence>
<accession>A0A1F8A713</accession>
<comment type="caution">
    <text evidence="2">The sequence shown here is derived from an EMBL/GenBank/DDBJ whole genome shotgun (WGS) entry which is preliminary data.</text>
</comment>
<dbReference type="AlphaFoldDB" id="A0A1F8A713"/>
<feature type="chain" id="PRO_5009534527" evidence="1">
    <location>
        <begin position="21"/>
        <end position="145"/>
    </location>
</feature>
<evidence type="ECO:0000256" key="1">
    <source>
        <dbReference type="SAM" id="SignalP"/>
    </source>
</evidence>
<protein>
    <submittedName>
        <fullName evidence="2">Uncharacterized protein</fullName>
    </submittedName>
</protein>
<organism evidence="2 3">
    <name type="scientific">Aspergillus bombycis</name>
    <dbReference type="NCBI Taxonomy" id="109264"/>
    <lineage>
        <taxon>Eukaryota</taxon>
        <taxon>Fungi</taxon>
        <taxon>Dikarya</taxon>
        <taxon>Ascomycota</taxon>
        <taxon>Pezizomycotina</taxon>
        <taxon>Eurotiomycetes</taxon>
        <taxon>Eurotiomycetidae</taxon>
        <taxon>Eurotiales</taxon>
        <taxon>Aspergillaceae</taxon>
        <taxon>Aspergillus</taxon>
    </lineage>
</organism>
<dbReference type="EMBL" id="LYCR01000022">
    <property type="protein sequence ID" value="OGM47532.1"/>
    <property type="molecule type" value="Genomic_DNA"/>
</dbReference>